<evidence type="ECO:0000259" key="5">
    <source>
        <dbReference type="PROSITE" id="PS50850"/>
    </source>
</evidence>
<evidence type="ECO:0000313" key="6">
    <source>
        <dbReference type="EMBL" id="EGV61958.1"/>
    </source>
</evidence>
<feature type="compositionally biased region" description="Basic and acidic residues" evidence="3">
    <location>
        <begin position="28"/>
        <end position="44"/>
    </location>
</feature>
<feature type="transmembrane region" description="Helical" evidence="4">
    <location>
        <begin position="126"/>
        <end position="143"/>
    </location>
</feature>
<dbReference type="GO" id="GO:0022857">
    <property type="term" value="F:transmembrane transporter activity"/>
    <property type="evidence" value="ECO:0007669"/>
    <property type="project" value="InterPro"/>
</dbReference>
<gene>
    <name evidence="6" type="ORF">CANTEDRAFT_109727</name>
</gene>
<dbReference type="EMBL" id="GL996527">
    <property type="protein sequence ID" value="EGV61958.1"/>
    <property type="molecule type" value="Genomic_DNA"/>
</dbReference>
<keyword evidence="4" id="KW-1133">Transmembrane helix</keyword>
<dbReference type="HOGENOM" id="CLU_001265_1_0_1"/>
<feature type="transmembrane region" description="Helical" evidence="4">
    <location>
        <begin position="182"/>
        <end position="202"/>
    </location>
</feature>
<dbReference type="OrthoDB" id="6509908at2759"/>
<feature type="transmembrane region" description="Helical" evidence="4">
    <location>
        <begin position="97"/>
        <end position="119"/>
    </location>
</feature>
<dbReference type="Proteomes" id="UP000000707">
    <property type="component" value="Unassembled WGS sequence"/>
</dbReference>
<dbReference type="InterPro" id="IPR050327">
    <property type="entry name" value="Proton-linked_MCT"/>
</dbReference>
<comment type="subcellular location">
    <subcellularLocation>
        <location evidence="1">Membrane</location>
        <topology evidence="1">Multi-pass membrane protein</topology>
    </subcellularLocation>
</comment>
<dbReference type="InterPro" id="IPR036259">
    <property type="entry name" value="MFS_trans_sf"/>
</dbReference>
<dbReference type="eggNOG" id="KOG2504">
    <property type="taxonomic scope" value="Eukaryota"/>
</dbReference>
<keyword evidence="4" id="KW-0472">Membrane</keyword>
<feature type="domain" description="Major facilitator superfamily (MFS) profile" evidence="5">
    <location>
        <begin position="55"/>
        <end position="458"/>
    </location>
</feature>
<name>G3B9S5_CANTC</name>
<feature type="transmembrane region" description="Helical" evidence="4">
    <location>
        <begin position="56"/>
        <end position="77"/>
    </location>
</feature>
<dbReference type="InterPro" id="IPR011701">
    <property type="entry name" value="MFS"/>
</dbReference>
<dbReference type="GO" id="GO:0032218">
    <property type="term" value="P:riboflavin transport"/>
    <property type="evidence" value="ECO:0007669"/>
    <property type="project" value="TreeGrafter"/>
</dbReference>
<feature type="transmembrane region" description="Helical" evidence="4">
    <location>
        <begin position="276"/>
        <end position="299"/>
    </location>
</feature>
<reference evidence="6 7" key="1">
    <citation type="journal article" date="2011" name="Proc. Natl. Acad. Sci. U.S.A.">
        <title>Comparative genomics of xylose-fermenting fungi for enhanced biofuel production.</title>
        <authorList>
            <person name="Wohlbach D.J."/>
            <person name="Kuo A."/>
            <person name="Sato T.K."/>
            <person name="Potts K.M."/>
            <person name="Salamov A.A."/>
            <person name="LaButti K.M."/>
            <person name="Sun H."/>
            <person name="Clum A."/>
            <person name="Pangilinan J.L."/>
            <person name="Lindquist E.A."/>
            <person name="Lucas S."/>
            <person name="Lapidus A."/>
            <person name="Jin M."/>
            <person name="Gunawan C."/>
            <person name="Balan V."/>
            <person name="Dale B.E."/>
            <person name="Jeffries T.W."/>
            <person name="Zinkel R."/>
            <person name="Barry K.W."/>
            <person name="Grigoriev I.V."/>
            <person name="Gasch A.P."/>
        </authorList>
    </citation>
    <scope>NUCLEOTIDE SEQUENCE [LARGE SCALE GENOMIC DNA]</scope>
    <source>
        <strain evidence="7">ATCC 10573 / BCRC 21748 / CBS 615 / JCM 9827 / NBRC 10315 / NRRL Y-1498 / VKM Y-70</strain>
    </source>
</reference>
<feature type="region of interest" description="Disordered" evidence="3">
    <location>
        <begin position="22"/>
        <end position="44"/>
    </location>
</feature>
<dbReference type="Pfam" id="PF07690">
    <property type="entry name" value="MFS_1"/>
    <property type="match status" value="1"/>
</dbReference>
<sequence>MTSSYPDAESIELQNINTHKQVNQVSRGSRESTRTEDQIEGTDRDEIKYPEGGWRAYSVVFGSFCGCCTCLGLVNSIGSVQAYVSSHQLANLSALSISWIFSIYLSLAYALGVVIGPIFDYRGSQIILVISTAFIFAGLMGAANSTQIYQFILSFMSLGIGNGIGLTPLVSVINHWFLRKRGLITGLVTCGGSVGGLTFPLLLRYAFAKYGYVWAMRILAFMATGCMLISIVFCKERIRRPKQERSISCLSRRGIDFQQIYQRAVAIARRHNQKSFWLTIAASFCTELSLVLTVTYFVVYAMAQGVSESTGYLLLTIWNATSIGGRILPGFASDFMGKFNVHILMLLGLNLCFFVIWYGYGHSLKVLFVFAGIGGFFSGSILGMIPTCLASITKVSEFGERYGILNFCLSFGNLVGVPIGAAIIREGSISDYDHFVLLVASLCLVGMILFILARATIVGFRLNVKV</sequence>
<accession>G3B9S5</accession>
<feature type="transmembrane region" description="Helical" evidence="4">
    <location>
        <begin position="366"/>
        <end position="392"/>
    </location>
</feature>
<keyword evidence="4" id="KW-0812">Transmembrane</keyword>
<feature type="transmembrane region" description="Helical" evidence="4">
    <location>
        <begin position="436"/>
        <end position="460"/>
    </location>
</feature>
<comment type="similarity">
    <text evidence="2">Belongs to the major facilitator superfamily. Monocarboxylate porter (TC 2.A.1.13) family.</text>
</comment>
<dbReference type="GO" id="GO:0016020">
    <property type="term" value="C:membrane"/>
    <property type="evidence" value="ECO:0007669"/>
    <property type="project" value="UniProtKB-SubCell"/>
</dbReference>
<keyword evidence="7" id="KW-1185">Reference proteome</keyword>
<protein>
    <recommendedName>
        <fullName evidence="5">Major facilitator superfamily (MFS) profile domain-containing protein</fullName>
    </recommendedName>
</protein>
<organism evidence="7">
    <name type="scientific">Candida tenuis (strain ATCC 10573 / BCRC 21748 / CBS 615 / JCM 9827 / NBRC 10315 / NRRL Y-1498 / VKM Y-70)</name>
    <name type="common">Yeast</name>
    <name type="synonym">Yamadazyma tenuis</name>
    <dbReference type="NCBI Taxonomy" id="590646"/>
    <lineage>
        <taxon>Eukaryota</taxon>
        <taxon>Fungi</taxon>
        <taxon>Dikarya</taxon>
        <taxon>Ascomycota</taxon>
        <taxon>Saccharomycotina</taxon>
        <taxon>Pichiomycetes</taxon>
        <taxon>Debaryomycetaceae</taxon>
        <taxon>Yamadazyma</taxon>
    </lineage>
</organism>
<proteinExistence type="inferred from homology"/>
<dbReference type="AlphaFoldDB" id="G3B9S5"/>
<feature type="transmembrane region" description="Helical" evidence="4">
    <location>
        <begin position="404"/>
        <end position="424"/>
    </location>
</feature>
<feature type="transmembrane region" description="Helical" evidence="4">
    <location>
        <begin position="341"/>
        <end position="360"/>
    </location>
</feature>
<evidence type="ECO:0000256" key="4">
    <source>
        <dbReference type="SAM" id="Phobius"/>
    </source>
</evidence>
<evidence type="ECO:0000256" key="2">
    <source>
        <dbReference type="ARBA" id="ARBA00006727"/>
    </source>
</evidence>
<dbReference type="PANTHER" id="PTHR11360:SF177">
    <property type="entry name" value="RIBOFLAVIN TRANSPORTER MCH5"/>
    <property type="match status" value="1"/>
</dbReference>
<dbReference type="PROSITE" id="PS50850">
    <property type="entry name" value="MFS"/>
    <property type="match status" value="1"/>
</dbReference>
<evidence type="ECO:0000256" key="1">
    <source>
        <dbReference type="ARBA" id="ARBA00004141"/>
    </source>
</evidence>
<evidence type="ECO:0000313" key="7">
    <source>
        <dbReference type="Proteomes" id="UP000000707"/>
    </source>
</evidence>
<feature type="transmembrane region" description="Helical" evidence="4">
    <location>
        <begin position="311"/>
        <end position="329"/>
    </location>
</feature>
<dbReference type="SUPFAM" id="SSF103473">
    <property type="entry name" value="MFS general substrate transporter"/>
    <property type="match status" value="1"/>
</dbReference>
<dbReference type="InterPro" id="IPR020846">
    <property type="entry name" value="MFS_dom"/>
</dbReference>
<dbReference type="KEGG" id="cten:18246134"/>
<evidence type="ECO:0000256" key="3">
    <source>
        <dbReference type="SAM" id="MobiDB-lite"/>
    </source>
</evidence>
<dbReference type="PANTHER" id="PTHR11360">
    <property type="entry name" value="MONOCARBOXYLATE TRANSPORTER"/>
    <property type="match status" value="1"/>
</dbReference>
<feature type="transmembrane region" description="Helical" evidence="4">
    <location>
        <begin position="214"/>
        <end position="234"/>
    </location>
</feature>
<dbReference type="Gene3D" id="1.20.1250.20">
    <property type="entry name" value="MFS general substrate transporter like domains"/>
    <property type="match status" value="2"/>
</dbReference>
<feature type="transmembrane region" description="Helical" evidence="4">
    <location>
        <begin position="149"/>
        <end position="170"/>
    </location>
</feature>
<dbReference type="GeneID" id="18246134"/>